<dbReference type="AlphaFoldDB" id="A0A285LVM1"/>
<keyword evidence="2" id="KW-1185">Reference proteome</keyword>
<dbReference type="STRING" id="1379680.GCA_001612615_05358"/>
<dbReference type="InterPro" id="IPR035944">
    <property type="entry name" value="YfbM-like_sf"/>
</dbReference>
<dbReference type="RefSeq" id="WP_097247749.1">
    <property type="nucleotide sequence ID" value="NZ_OBEG01000007.1"/>
</dbReference>
<dbReference type="EMBL" id="OBEG01000007">
    <property type="protein sequence ID" value="SNY88950.1"/>
    <property type="molecule type" value="Genomic_DNA"/>
</dbReference>
<dbReference type="SUPFAM" id="SSF111069">
    <property type="entry name" value="Hypothetical protein yfbM"/>
    <property type="match status" value="1"/>
</dbReference>
<evidence type="ECO:0008006" key="3">
    <source>
        <dbReference type="Google" id="ProtNLM"/>
    </source>
</evidence>
<protein>
    <recommendedName>
        <fullName evidence="3">DUF1877 family protein</fullName>
    </recommendedName>
</protein>
<accession>A0A285LVM1</accession>
<dbReference type="Proteomes" id="UP000219565">
    <property type="component" value="Unassembled WGS sequence"/>
</dbReference>
<proteinExistence type="predicted"/>
<organism evidence="1 2">
    <name type="scientific">Nocardia amikacinitolerans</name>
    <dbReference type="NCBI Taxonomy" id="756689"/>
    <lineage>
        <taxon>Bacteria</taxon>
        <taxon>Bacillati</taxon>
        <taxon>Actinomycetota</taxon>
        <taxon>Actinomycetes</taxon>
        <taxon>Mycobacteriales</taxon>
        <taxon>Nocardiaceae</taxon>
        <taxon>Nocardia</taxon>
    </lineage>
</organism>
<dbReference type="InterPro" id="IPR015068">
    <property type="entry name" value="DUF1877"/>
</dbReference>
<evidence type="ECO:0000313" key="1">
    <source>
        <dbReference type="EMBL" id="SNY88950.1"/>
    </source>
</evidence>
<dbReference type="OrthoDB" id="5354816at2"/>
<reference evidence="1 2" key="1">
    <citation type="submission" date="2017-09" db="EMBL/GenBank/DDBJ databases">
        <authorList>
            <person name="Ehlers B."/>
            <person name="Leendertz F.H."/>
        </authorList>
    </citation>
    <scope>NUCLEOTIDE SEQUENCE [LARGE SCALE GENOMIC DNA]</scope>
    <source>
        <strain evidence="1 2">DSM 45537</strain>
    </source>
</reference>
<dbReference type="Gene3D" id="3.40.1760.10">
    <property type="entry name" value="YfbM-like super family"/>
    <property type="match status" value="1"/>
</dbReference>
<evidence type="ECO:0000313" key="2">
    <source>
        <dbReference type="Proteomes" id="UP000219565"/>
    </source>
</evidence>
<dbReference type="Pfam" id="PF08974">
    <property type="entry name" value="DUF1877"/>
    <property type="match status" value="1"/>
</dbReference>
<name>A0A285LVM1_9NOCA</name>
<sequence length="153" mass="17039">MGVILSFTKVTAERLGELVAARAEAGDEVWDIERAKGDPSGYLDKSWDGLRYLLEAAESRVNLFYDGDLIVDEYYAWSPDLVRSTGERLRATPFTALAAHYDPAAMDEANVYPGIWTRDGDEGLGYLRYHYDALVTFFRDAAKTGSAAIMHFG</sequence>
<gene>
    <name evidence="1" type="ORF">SAMN04244553_5946</name>
</gene>